<reference evidence="1 2" key="2">
    <citation type="submission" date="2014-10" db="EMBL/GenBank/DDBJ databases">
        <title>Comparative genomics of the Paenibacillus odorifer group.</title>
        <authorList>
            <person name="Tsai Y.-C."/>
            <person name="Martin N."/>
            <person name="Korlach J."/>
            <person name="Wiedmann M."/>
        </authorList>
    </citation>
    <scope>NUCLEOTIDE SEQUENCE [LARGE SCALE GENOMIC DNA]</scope>
    <source>
        <strain evidence="1 2">DSM 18334</strain>
    </source>
</reference>
<comment type="caution">
    <text evidence="1">The sequence shown here is derived from an EMBL/GenBank/DDBJ whole genome shotgun (WGS) entry which is preliminary data.</text>
</comment>
<proteinExistence type="predicted"/>
<reference evidence="1 2" key="1">
    <citation type="submission" date="2014-08" db="EMBL/GenBank/DDBJ databases">
        <authorList>
            <person name="den Bakker H.C."/>
        </authorList>
    </citation>
    <scope>NUCLEOTIDE SEQUENCE [LARGE SCALE GENOMIC DNA]</scope>
    <source>
        <strain evidence="1 2">DSM 18334</strain>
    </source>
</reference>
<accession>A0A098MGL7</accession>
<evidence type="ECO:0000313" key="1">
    <source>
        <dbReference type="EMBL" id="KGE20682.1"/>
    </source>
</evidence>
<dbReference type="RefSeq" id="WP_036647283.1">
    <property type="nucleotide sequence ID" value="NZ_JQCR01000001.1"/>
</dbReference>
<keyword evidence="2" id="KW-1185">Reference proteome</keyword>
<dbReference type="eggNOG" id="COG1598">
    <property type="taxonomic scope" value="Bacteria"/>
</dbReference>
<dbReference type="EMBL" id="JQCR01000001">
    <property type="protein sequence ID" value="KGE20682.1"/>
    <property type="molecule type" value="Genomic_DNA"/>
</dbReference>
<dbReference type="STRING" id="268407.PWYN_00345"/>
<dbReference type="InterPro" id="IPR035069">
    <property type="entry name" value="TTHA1013/TTHA0281-like"/>
</dbReference>
<gene>
    <name evidence="1" type="ORF">PWYN_00345</name>
</gene>
<dbReference type="OrthoDB" id="5419659at2"/>
<dbReference type="Proteomes" id="UP000029734">
    <property type="component" value="Unassembled WGS sequence"/>
</dbReference>
<protein>
    <submittedName>
        <fullName evidence="1">Uncharacterized protein</fullName>
    </submittedName>
</protein>
<dbReference type="AlphaFoldDB" id="A0A098MGL7"/>
<dbReference type="Gene3D" id="3.30.160.250">
    <property type="match status" value="1"/>
</dbReference>
<dbReference type="SUPFAM" id="SSF143100">
    <property type="entry name" value="TTHA1013/TTHA0281-like"/>
    <property type="match status" value="1"/>
</dbReference>
<evidence type="ECO:0000313" key="2">
    <source>
        <dbReference type="Proteomes" id="UP000029734"/>
    </source>
</evidence>
<name>A0A098MGL7_9BACL</name>
<organism evidence="1 2">
    <name type="scientific">Paenibacillus wynnii</name>
    <dbReference type="NCBI Taxonomy" id="268407"/>
    <lineage>
        <taxon>Bacteria</taxon>
        <taxon>Bacillati</taxon>
        <taxon>Bacillota</taxon>
        <taxon>Bacilli</taxon>
        <taxon>Bacillales</taxon>
        <taxon>Paenibacillaceae</taxon>
        <taxon>Paenibacillus</taxon>
    </lineage>
</organism>
<sequence>MKNHYVYPLVVERTDTNLSMYFPDFPGTAVTAADITEGLTRAKEMLSFRALELEESRQNLPQPSEPNQITLEDSSDLIVYVEVFMPPFRNVEANKAVTKNCTLPKWLRDAADEAGLNFSQVLQSGLKEALGLDRRKV</sequence>